<name>A8BVA8_GIAIC</name>
<evidence type="ECO:0000256" key="2">
    <source>
        <dbReference type="SAM" id="SignalP"/>
    </source>
</evidence>
<keyword evidence="1" id="KW-0472">Membrane</keyword>
<feature type="transmembrane region" description="Helical" evidence="1">
    <location>
        <begin position="644"/>
        <end position="668"/>
    </location>
</feature>
<dbReference type="RefSeq" id="XP_001704607.1">
    <property type="nucleotide sequence ID" value="XM_001704555.1"/>
</dbReference>
<dbReference type="InterPro" id="IPR052798">
    <property type="entry name" value="Giardia_VSA"/>
</dbReference>
<proteinExistence type="predicted"/>
<dbReference type="PANTHER" id="PTHR23275:SF100">
    <property type="entry name" value="EGF-LIKE DOMAIN-CONTAINING PROTEIN"/>
    <property type="match status" value="1"/>
</dbReference>
<dbReference type="KEGG" id="gla:GL50803_00119707"/>
<keyword evidence="1" id="KW-0812">Transmembrane</keyword>
<gene>
    <name evidence="3" type="ORF">GL50803_00119706</name>
    <name evidence="4" type="ORF">GL50803_00119707</name>
</gene>
<dbReference type="Gene3D" id="2.10.220.10">
    <property type="entry name" value="Hormone Receptor, Insulin-like Growth Factor Receptor 1, Chain A, domain 2"/>
    <property type="match status" value="3"/>
</dbReference>
<dbReference type="Pfam" id="PF03302">
    <property type="entry name" value="VSP"/>
    <property type="match status" value="2"/>
</dbReference>
<keyword evidence="2" id="KW-0732">Signal</keyword>
<evidence type="ECO:0000313" key="3">
    <source>
        <dbReference type="EMBL" id="KAE8302693.1"/>
    </source>
</evidence>
<dbReference type="SMART" id="SM00261">
    <property type="entry name" value="FU"/>
    <property type="match status" value="5"/>
</dbReference>
<dbReference type="VEuPathDB" id="GiardiaDB:GL50803_119707"/>
<dbReference type="HOGENOM" id="CLU_022643_2_0_1"/>
<feature type="chain" id="PRO_5010103936" evidence="2">
    <location>
        <begin position="20"/>
        <end position="673"/>
    </location>
</feature>
<dbReference type="VEuPathDB" id="GiardiaDB:GL50803_119706"/>
<reference evidence="3 5" key="1">
    <citation type="journal article" date="2007" name="Science">
        <title>Genomic minimalism in the early diverging intestinal parasite Giardia lamblia.</title>
        <authorList>
            <person name="Morrison H.G."/>
            <person name="McArthur A.G."/>
            <person name="Gillin F.D."/>
            <person name="Aley S.B."/>
            <person name="Adam R.D."/>
            <person name="Olsen G.J."/>
            <person name="Best A.A."/>
            <person name="Cande W.Z."/>
            <person name="Chen F."/>
            <person name="Cipriano M.J."/>
            <person name="Davids B.J."/>
            <person name="Dawson S.C."/>
            <person name="Elmendorf H.G."/>
            <person name="Hehl A.B."/>
            <person name="Holder M.E."/>
            <person name="Huse S.M."/>
            <person name="Kim U.U."/>
            <person name="Lasek-Nesselquist E."/>
            <person name="Manning G."/>
            <person name="Nigam A."/>
            <person name="Nixon J.E."/>
            <person name="Palm D."/>
            <person name="Passamaneck N.E."/>
            <person name="Prabhu A."/>
            <person name="Reich C.I."/>
            <person name="Reiner D.S."/>
            <person name="Samuelson J."/>
            <person name="Svard S.G."/>
            <person name="Sogin M.L."/>
        </authorList>
    </citation>
    <scope>NUCLEOTIDE SEQUENCE [LARGE SCALE GENOMIC DNA]</scope>
    <source>
        <strain evidence="5">ATCC 50803 / WB clone C6</strain>
        <strain evidence="3">WB C6</strain>
    </source>
</reference>
<dbReference type="AlphaFoldDB" id="A8BVA8"/>
<evidence type="ECO:0000313" key="5">
    <source>
        <dbReference type="Proteomes" id="UP000001548"/>
    </source>
</evidence>
<evidence type="ECO:0000256" key="1">
    <source>
        <dbReference type="SAM" id="Phobius"/>
    </source>
</evidence>
<dbReference type="InterPro" id="IPR009030">
    <property type="entry name" value="Growth_fac_rcpt_cys_sf"/>
</dbReference>
<protein>
    <submittedName>
        <fullName evidence="3">VSP</fullName>
    </submittedName>
</protein>
<dbReference type="RefSeq" id="XP_001704601.1">
    <property type="nucleotide sequence ID" value="XM_001704549.1"/>
</dbReference>
<dbReference type="KEGG" id="gla:GL50803_00119706"/>
<keyword evidence="1" id="KW-1133">Transmembrane helix</keyword>
<dbReference type="GeneID" id="5697472"/>
<dbReference type="EMBL" id="AACB03000003">
    <property type="protein sequence ID" value="KAE8302693.1"/>
    <property type="molecule type" value="Genomic_DNA"/>
</dbReference>
<sequence>MLLVAFCFALSTLAATCSADTQVGKCKENMCEMAGSTEICTECKDQGNVPIDGICKPQNDNAVTTAGCKKKAGDNVDASSVRCEQCDAANHFLYKGGCYSKDATPGNQMCKTVTTNGICAEAATTKNYFVVPGATKTDQSVVWCGDVEGVTLGDGKKYTGVDGCTTCEKPEQATDAPKAATCNACGGGKIVKTVDGVTSCVEEADCNNGYFVDSRNGKKCSKCASSCKTCENTETQCTSCTEATPYLKKEDDSETGTCVNQGDCPATHYIDEAAKTCTTCTSGGAKDCKTCEKNGDGAVCKECPDSDKTIFGLNKKSCVASCPANSTPKATGQDSQVCECNEGLQPNTESTECRPISNCNTEHCLECTGEGADKEVCTKCLSEYYLTPTSQCVSDCTTLKGYYGDDSGKKTCKKCNDACVECKGEGADKCTACPAGKMLQYTDADTPANGGTCMNQCSVSSTNDGCAECGAQIGGTAYCSKCKNAQQAPLDGNCAANTRTRFCTTVSNGACTQCENNYFLKDGGCYQTNRQPGKQVCTTVQGGKCTKCASGLTADNGDCSNKRCHLSCETCTAANDANACATCSTGYYKPQSAGTKCNPCSEGLAGCRQCTVSSTDAFMCLEMGDGTSDNTGGSTNKSGLSTGAIAGISVAVIVVVGGLVGFLCWWFICRGKA</sequence>
<dbReference type="PANTHER" id="PTHR23275">
    <property type="entry name" value="CABRIOLET.-RELATED"/>
    <property type="match status" value="1"/>
</dbReference>
<dbReference type="EMBL" id="AACB03000003">
    <property type="protein sequence ID" value="KAE8302694.1"/>
    <property type="molecule type" value="Genomic_DNA"/>
</dbReference>
<evidence type="ECO:0000313" key="4">
    <source>
        <dbReference type="EMBL" id="KAE8302694.1"/>
    </source>
</evidence>
<organism evidence="3 5">
    <name type="scientific">Giardia intestinalis (strain ATCC 50803 / WB clone C6)</name>
    <name type="common">Giardia lamblia</name>
    <dbReference type="NCBI Taxonomy" id="184922"/>
    <lineage>
        <taxon>Eukaryota</taxon>
        <taxon>Metamonada</taxon>
        <taxon>Diplomonadida</taxon>
        <taxon>Hexamitidae</taxon>
        <taxon>Giardiinae</taxon>
        <taxon>Giardia</taxon>
    </lineage>
</organism>
<reference evidence="3" key="2">
    <citation type="submission" date="2019-07" db="EMBL/GenBank/DDBJ databases">
        <title>New Giardia intestinalis WB genome in near-complete chromosomes.</title>
        <authorList>
            <person name="Xu F."/>
            <person name="Jex A."/>
            <person name="Svard S.G."/>
        </authorList>
    </citation>
    <scope>NUCLEOTIDE SEQUENCE</scope>
    <source>
        <strain evidence="3">WB C6</strain>
    </source>
</reference>
<comment type="caution">
    <text evidence="3">The sequence shown here is derived from an EMBL/GenBank/DDBJ whole genome shotgun (WGS) entry which is preliminary data.</text>
</comment>
<keyword evidence="5" id="KW-1185">Reference proteome</keyword>
<dbReference type="InterPro" id="IPR006212">
    <property type="entry name" value="Furin_repeat"/>
</dbReference>
<dbReference type="InterPro" id="IPR005127">
    <property type="entry name" value="Giardia_VSP"/>
</dbReference>
<accession>A8BVA8</accession>
<dbReference type="OMA" id="WCGDVEG"/>
<dbReference type="Proteomes" id="UP000001548">
    <property type="component" value="Unassembled WGS sequence"/>
</dbReference>
<feature type="signal peptide" evidence="2">
    <location>
        <begin position="1"/>
        <end position="19"/>
    </location>
</feature>
<dbReference type="GeneID" id="5697467"/>
<dbReference type="SUPFAM" id="SSF57184">
    <property type="entry name" value="Growth factor receptor domain"/>
    <property type="match status" value="3"/>
</dbReference>